<dbReference type="EMBL" id="BTCM01000004">
    <property type="protein sequence ID" value="GMK57868.1"/>
    <property type="molecule type" value="Genomic_DNA"/>
</dbReference>
<dbReference type="Proteomes" id="UP001222932">
    <property type="component" value="Unassembled WGS sequence"/>
</dbReference>
<feature type="compositionally biased region" description="Low complexity" evidence="2">
    <location>
        <begin position="522"/>
        <end position="535"/>
    </location>
</feature>
<reference evidence="3" key="1">
    <citation type="journal article" date="2023" name="BMC Genomics">
        <title>Chromosome-level genome assemblies of Cutaneotrichosporon spp. (Trichosporonales, Basidiomycota) reveal imbalanced evolution between nucleotide sequences and chromosome synteny.</title>
        <authorList>
            <person name="Kobayashi Y."/>
            <person name="Kayamori A."/>
            <person name="Aoki K."/>
            <person name="Shiwa Y."/>
            <person name="Matsutani M."/>
            <person name="Fujita N."/>
            <person name="Sugita T."/>
            <person name="Iwasaki W."/>
            <person name="Tanaka N."/>
            <person name="Takashima M."/>
        </authorList>
    </citation>
    <scope>NUCLEOTIDE SEQUENCE</scope>
    <source>
        <strain evidence="3">HIS016</strain>
    </source>
</reference>
<feature type="compositionally biased region" description="Polar residues" evidence="2">
    <location>
        <begin position="588"/>
        <end position="601"/>
    </location>
</feature>
<organism evidence="3 4">
    <name type="scientific">Cutaneotrichosporon spelunceum</name>
    <dbReference type="NCBI Taxonomy" id="1672016"/>
    <lineage>
        <taxon>Eukaryota</taxon>
        <taxon>Fungi</taxon>
        <taxon>Dikarya</taxon>
        <taxon>Basidiomycota</taxon>
        <taxon>Agaricomycotina</taxon>
        <taxon>Tremellomycetes</taxon>
        <taxon>Trichosporonales</taxon>
        <taxon>Trichosporonaceae</taxon>
        <taxon>Cutaneotrichosporon</taxon>
    </lineage>
</organism>
<dbReference type="PANTHER" id="PTHR38120">
    <property type="entry name" value="EXPRESSED PROTEIN"/>
    <property type="match status" value="1"/>
</dbReference>
<feature type="compositionally biased region" description="Polar residues" evidence="2">
    <location>
        <begin position="804"/>
        <end position="818"/>
    </location>
</feature>
<feature type="region of interest" description="Disordered" evidence="2">
    <location>
        <begin position="476"/>
        <end position="818"/>
    </location>
</feature>
<accession>A0AAD3TVW3</accession>
<feature type="coiled-coil region" evidence="1">
    <location>
        <begin position="146"/>
        <end position="215"/>
    </location>
</feature>
<sequence length="818" mass="88797">MKPAPKHDRPIPTRPARRPLSGSIDATSVGSPPRLTGMAVSPTDSTPILQPRPKGPGGVRLKRASWQSSTTPSPRASPALRASALLDKDLNRSGRSTPEQFVGALAERTEDELMRASREALQDALRKEWSKNEKLISQVDDMTTAQRDHQARVAEMESANNALQDKYDASFVAQGDMEEQLEGANDIIDRVRRNLDDVERQLRQQQRRYSDQEKAFEAERMVHQAEQNHLMHRIKSLTTERIARPSAENGDMSAAMAALQEELITLSASHQTLVAQLTTLADEMHEIKSENSRLIEENDSWQLLIEERTLAGHMRGGLIPDMSPSPPHVDGAITPSSIQRKEPNALETLEEQLEMDELHSELDAQQPIFEDSDRALLRVTSGGSYNIDSAPPARTNGHSLAAELGSLAEVDDLRTQIKAVKEANKALSLYCSKILDRIIASEGFEHVLSVDYRTRRGTRTLANGKTRPSVVDLAEDMVKNGPPPLPESLSQPPSKEPSPPSQPPVTRARPQSMYVTSSVTHVAPSAPVPVAAKPTPAKDADKDKRARRGFSIDFRSLGFGVQEKPEPKPQLKPLQLASRATPAGQSPPKAQSSPAVTQGPTIASCVPSAPAARKLAPQEEDEEDRRERSIMEANLKLMGIASPASETASFEEKPSTPSASAVSGAAGWFSRRISRASVPPAPSEAQRGSTTPLSRRSVTSKDSSVCAELETDPEAAMHALDSREREQARLLAEGKNETPFTAPPKPSSRRNRSSNGSTLSRHSAQSFAMSGTSSVMSAPAGGAVETITDKPLVTSPGHNRARESISTLWSIGSSHDNE</sequence>
<name>A0AAD3TVW3_9TREE</name>
<reference evidence="3" key="2">
    <citation type="submission" date="2023-06" db="EMBL/GenBank/DDBJ databases">
        <authorList>
            <person name="Kobayashi Y."/>
            <person name="Kayamori A."/>
            <person name="Aoki K."/>
            <person name="Shiwa Y."/>
            <person name="Fujita N."/>
            <person name="Sugita T."/>
            <person name="Iwasaki W."/>
            <person name="Tanaka N."/>
            <person name="Takashima M."/>
        </authorList>
    </citation>
    <scope>NUCLEOTIDE SEQUENCE</scope>
    <source>
        <strain evidence="3">HIS016</strain>
    </source>
</reference>
<feature type="compositionally biased region" description="Polar residues" evidence="2">
    <location>
        <begin position="686"/>
        <end position="703"/>
    </location>
</feature>
<dbReference type="AlphaFoldDB" id="A0AAD3TVW3"/>
<dbReference type="PANTHER" id="PTHR38120:SF1">
    <property type="entry name" value="M PROTEIN, SEROTYPE 2.1"/>
    <property type="match status" value="1"/>
</dbReference>
<evidence type="ECO:0000313" key="4">
    <source>
        <dbReference type="Proteomes" id="UP001222932"/>
    </source>
</evidence>
<feature type="compositionally biased region" description="Basic and acidic residues" evidence="2">
    <location>
        <begin position="1"/>
        <end position="11"/>
    </location>
</feature>
<protein>
    <submittedName>
        <fullName evidence="3">Uncharacterized protein</fullName>
    </submittedName>
</protein>
<evidence type="ECO:0000313" key="3">
    <source>
        <dbReference type="EMBL" id="GMK57868.1"/>
    </source>
</evidence>
<comment type="caution">
    <text evidence="3">The sequence shown here is derived from an EMBL/GenBank/DDBJ whole genome shotgun (WGS) entry which is preliminary data.</text>
</comment>
<keyword evidence="4" id="KW-1185">Reference proteome</keyword>
<feature type="region of interest" description="Disordered" evidence="2">
    <location>
        <begin position="1"/>
        <end position="78"/>
    </location>
</feature>
<evidence type="ECO:0000256" key="1">
    <source>
        <dbReference type="SAM" id="Coils"/>
    </source>
</evidence>
<feature type="compositionally biased region" description="Low complexity" evidence="2">
    <location>
        <begin position="68"/>
        <end position="78"/>
    </location>
</feature>
<feature type="compositionally biased region" description="Pro residues" evidence="2">
    <location>
        <begin position="494"/>
        <end position="503"/>
    </location>
</feature>
<keyword evidence="1" id="KW-0175">Coiled coil</keyword>
<feature type="compositionally biased region" description="Basic and acidic residues" evidence="2">
    <location>
        <begin position="720"/>
        <end position="736"/>
    </location>
</feature>
<feature type="compositionally biased region" description="Polar residues" evidence="2">
    <location>
        <begin position="762"/>
        <end position="776"/>
    </location>
</feature>
<gene>
    <name evidence="3" type="ORF">CspeluHIS016_0407020</name>
</gene>
<evidence type="ECO:0000256" key="2">
    <source>
        <dbReference type="SAM" id="MobiDB-lite"/>
    </source>
</evidence>
<proteinExistence type="predicted"/>